<keyword evidence="3" id="KW-1185">Reference proteome</keyword>
<dbReference type="AlphaFoldDB" id="A0A0B5CNR0"/>
<evidence type="ECO:0000313" key="3">
    <source>
        <dbReference type="Proteomes" id="UP000031392"/>
    </source>
</evidence>
<evidence type="ECO:0000313" key="2">
    <source>
        <dbReference type="EMBL" id="AJE18190.1"/>
    </source>
</evidence>
<name>A0A0B5CNR0_NEIEG</name>
<reference evidence="3" key="1">
    <citation type="submission" date="2014-05" db="EMBL/GenBank/DDBJ databases">
        <title>Complete Genome sequence of Neisseria elongata subsp. glycolytica.</title>
        <authorList>
            <person name="Veyrier F.J."/>
            <person name="Taha M.-K."/>
        </authorList>
    </citation>
    <scope>NUCLEOTIDE SEQUENCE [LARGE SCALE GENOMIC DNA]</scope>
    <source>
        <strain evidence="3">ATCC 29315</strain>
    </source>
</reference>
<gene>
    <name evidence="2" type="ORF">NELON_04320</name>
</gene>
<protein>
    <recommendedName>
        <fullName evidence="4">Periplasmic protein</fullName>
    </recommendedName>
</protein>
<sequence>MLTPSERRILGILAVSAPLSCLSLPASALTIQDFHPNCDIRQLNLSRDQYESLRGLRGEYKQAVEKLNLQNRGSERPLRDNLLRVLSNPHFDERQAQRYVSERYGYGLQFAVDELSVQHKFYHSLTPAQQRIWLQKCLY</sequence>
<feature type="signal peptide" evidence="1">
    <location>
        <begin position="1"/>
        <end position="28"/>
    </location>
</feature>
<dbReference type="PATRIC" id="fig|546263.7.peg.915"/>
<keyword evidence="1" id="KW-0732">Signal</keyword>
<organism evidence="2 3">
    <name type="scientific">Neisseria elongata subsp. glycolytica ATCC 29315</name>
    <dbReference type="NCBI Taxonomy" id="546263"/>
    <lineage>
        <taxon>Bacteria</taxon>
        <taxon>Pseudomonadati</taxon>
        <taxon>Pseudomonadota</taxon>
        <taxon>Betaproteobacteria</taxon>
        <taxon>Neisseriales</taxon>
        <taxon>Neisseriaceae</taxon>
        <taxon>Neisseria</taxon>
    </lineage>
</organism>
<proteinExistence type="predicted"/>
<dbReference type="RefSeq" id="WP_049253979.1">
    <property type="nucleotide sequence ID" value="NZ_CP007726.1"/>
</dbReference>
<evidence type="ECO:0000256" key="1">
    <source>
        <dbReference type="SAM" id="SignalP"/>
    </source>
</evidence>
<dbReference type="EMBL" id="CP007726">
    <property type="protein sequence ID" value="AJE18190.1"/>
    <property type="molecule type" value="Genomic_DNA"/>
</dbReference>
<dbReference type="Pfam" id="PF07813">
    <property type="entry name" value="LTXXQ"/>
    <property type="match status" value="1"/>
</dbReference>
<reference evidence="2 3" key="2">
    <citation type="journal article" date="2015" name="PLoS Genet.">
        <title>Common Cell Shape Evolution of Two Nasopharyngeal Pathogens.</title>
        <authorList>
            <person name="Veyrier F.J."/>
            <person name="Biais N."/>
            <person name="Morales P."/>
            <person name="Belkacem N."/>
            <person name="Guilhen C."/>
            <person name="Ranjeva S."/>
            <person name="Sismeiro O."/>
            <person name="Pehau-Arnaudet G."/>
            <person name="Rocha E.P."/>
            <person name="Werts C."/>
            <person name="Taha M.K."/>
            <person name="Boneca I.G."/>
        </authorList>
    </citation>
    <scope>NUCLEOTIDE SEQUENCE [LARGE SCALE GENOMIC DNA]</scope>
    <source>
        <strain evidence="2 3">ATCC 29315</strain>
    </source>
</reference>
<dbReference type="HOGENOM" id="CLU_123845_0_0_4"/>
<dbReference type="InterPro" id="IPR012899">
    <property type="entry name" value="LTXXQ"/>
</dbReference>
<dbReference type="KEGG" id="nel:NELON_04320"/>
<feature type="chain" id="PRO_5002114619" description="Periplasmic protein" evidence="1">
    <location>
        <begin position="29"/>
        <end position="139"/>
    </location>
</feature>
<dbReference type="Gene3D" id="1.20.120.1490">
    <property type="match status" value="1"/>
</dbReference>
<evidence type="ECO:0008006" key="4">
    <source>
        <dbReference type="Google" id="ProtNLM"/>
    </source>
</evidence>
<accession>A0A0B5CNR0</accession>
<dbReference type="Proteomes" id="UP000031392">
    <property type="component" value="Chromosome"/>
</dbReference>